<dbReference type="GO" id="GO:0000976">
    <property type="term" value="F:transcription cis-regulatory region binding"/>
    <property type="evidence" value="ECO:0007669"/>
    <property type="project" value="TreeGrafter"/>
</dbReference>
<dbReference type="AlphaFoldDB" id="A0A1W6ZVS5"/>
<dbReference type="InterPro" id="IPR001647">
    <property type="entry name" value="HTH_TetR"/>
</dbReference>
<keyword evidence="6" id="KW-1185">Reference proteome</keyword>
<proteinExistence type="predicted"/>
<dbReference type="InterPro" id="IPR009057">
    <property type="entry name" value="Homeodomain-like_sf"/>
</dbReference>
<feature type="compositionally biased region" description="Low complexity" evidence="4">
    <location>
        <begin position="1"/>
        <end position="15"/>
    </location>
</feature>
<keyword evidence="3" id="KW-0804">Transcription</keyword>
<dbReference type="PROSITE" id="PS50977">
    <property type="entry name" value="HTH_TETR_2"/>
    <property type="match status" value="1"/>
</dbReference>
<dbReference type="KEGG" id="psin:CAK95_18435"/>
<dbReference type="InterPro" id="IPR050109">
    <property type="entry name" value="HTH-type_TetR-like_transc_reg"/>
</dbReference>
<dbReference type="STRING" id="1235591.CAK95_18435"/>
<evidence type="ECO:0000256" key="1">
    <source>
        <dbReference type="ARBA" id="ARBA00023015"/>
    </source>
</evidence>
<sequence length="235" mass="26289">MRGTRASARATASRTPLQSRATGDTPKRRPPARRTQESRSKAAREKLLNATLEVLRERGYNGLTTKEVAVRAGFSNGALMHHYSTKADLVIAAGAHIYDQHIADGRRIAASAAARKDPLSAFISDCVDVYLGAAFIPTTEMMVAARTDPLMNAPFDAFMQRYRKTMNAIWLEAFIRAGYSRQEASFLIMSTLNMVRGMAINSIWQRDLSYYKKFLREWTKIVRAGGVKNARIDVR</sequence>
<gene>
    <name evidence="5" type="ORF">CAK95_18435</name>
</gene>
<evidence type="ECO:0000256" key="3">
    <source>
        <dbReference type="ARBA" id="ARBA00023163"/>
    </source>
</evidence>
<dbReference type="GO" id="GO:0003700">
    <property type="term" value="F:DNA-binding transcription factor activity"/>
    <property type="evidence" value="ECO:0007669"/>
    <property type="project" value="TreeGrafter"/>
</dbReference>
<evidence type="ECO:0000313" key="5">
    <source>
        <dbReference type="EMBL" id="ARQ00845.1"/>
    </source>
</evidence>
<dbReference type="EMBL" id="CP021112">
    <property type="protein sequence ID" value="ARQ00845.1"/>
    <property type="molecule type" value="Genomic_DNA"/>
</dbReference>
<dbReference type="PANTHER" id="PTHR30055:SF234">
    <property type="entry name" value="HTH-TYPE TRANSCRIPTIONAL REGULATOR BETI"/>
    <property type="match status" value="1"/>
</dbReference>
<reference evidence="5 6" key="1">
    <citation type="submission" date="2017-05" db="EMBL/GenBank/DDBJ databases">
        <title>Full genome sequence of Pseudorhodoplanes sinuspersici.</title>
        <authorList>
            <person name="Dastgheib S.M.M."/>
            <person name="Shavandi M."/>
            <person name="Tirandaz H."/>
        </authorList>
    </citation>
    <scope>NUCLEOTIDE SEQUENCE [LARGE SCALE GENOMIC DNA]</scope>
    <source>
        <strain evidence="5 6">RIPI110</strain>
    </source>
</reference>
<evidence type="ECO:0000256" key="2">
    <source>
        <dbReference type="ARBA" id="ARBA00023125"/>
    </source>
</evidence>
<evidence type="ECO:0000256" key="4">
    <source>
        <dbReference type="SAM" id="MobiDB-lite"/>
    </source>
</evidence>
<keyword evidence="1" id="KW-0805">Transcription regulation</keyword>
<name>A0A1W6ZVS5_9HYPH</name>
<feature type="region of interest" description="Disordered" evidence="4">
    <location>
        <begin position="1"/>
        <end position="42"/>
    </location>
</feature>
<dbReference type="Gene3D" id="1.10.357.10">
    <property type="entry name" value="Tetracycline Repressor, domain 2"/>
    <property type="match status" value="1"/>
</dbReference>
<evidence type="ECO:0000313" key="6">
    <source>
        <dbReference type="Proteomes" id="UP000194137"/>
    </source>
</evidence>
<keyword evidence="2" id="KW-0238">DNA-binding</keyword>
<dbReference type="OrthoDB" id="9805134at2"/>
<dbReference type="PANTHER" id="PTHR30055">
    <property type="entry name" value="HTH-TYPE TRANSCRIPTIONAL REGULATOR RUTR"/>
    <property type="match status" value="1"/>
</dbReference>
<dbReference type="PRINTS" id="PR00455">
    <property type="entry name" value="HTHTETR"/>
</dbReference>
<dbReference type="Pfam" id="PF00440">
    <property type="entry name" value="TetR_N"/>
    <property type="match status" value="1"/>
</dbReference>
<dbReference type="SUPFAM" id="SSF46689">
    <property type="entry name" value="Homeodomain-like"/>
    <property type="match status" value="1"/>
</dbReference>
<dbReference type="RefSeq" id="WP_086089239.1">
    <property type="nucleotide sequence ID" value="NZ_CP021112.1"/>
</dbReference>
<protein>
    <submittedName>
        <fullName evidence="5">Uncharacterized protein</fullName>
    </submittedName>
</protein>
<accession>A0A1W6ZVS5</accession>
<organism evidence="5 6">
    <name type="scientific">Pseudorhodoplanes sinuspersici</name>
    <dbReference type="NCBI Taxonomy" id="1235591"/>
    <lineage>
        <taxon>Bacteria</taxon>
        <taxon>Pseudomonadati</taxon>
        <taxon>Pseudomonadota</taxon>
        <taxon>Alphaproteobacteria</taxon>
        <taxon>Hyphomicrobiales</taxon>
        <taxon>Pseudorhodoplanes</taxon>
    </lineage>
</organism>
<dbReference type="Proteomes" id="UP000194137">
    <property type="component" value="Chromosome"/>
</dbReference>